<keyword evidence="3" id="KW-1185">Reference proteome</keyword>
<dbReference type="EMBL" id="NPOA01000011">
    <property type="protein sequence ID" value="PAV28598.1"/>
    <property type="molecule type" value="Genomic_DNA"/>
</dbReference>
<sequence length="183" mass="21911">MKSEKIDFYFHKLQQQREAFYHKLSINEIGAWVKPKPDKWSVGETLYHLVLMVRMFRRFSGLYIPVMTPVAHLRKNKAYQTEIHDIYKEYNQKKRKPMKAPFVIDPPAELENKRSIEEIKKMLEEETNQLISLTSHVDERIAGQIYYPDPIAHYPNLIQCIHLLAIHENHHYKLVEEYFDMGI</sequence>
<feature type="domain" description="DinB-like" evidence="1">
    <location>
        <begin position="34"/>
        <end position="173"/>
    </location>
</feature>
<dbReference type="SUPFAM" id="SSF109854">
    <property type="entry name" value="DinB/YfiT-like putative metalloenzymes"/>
    <property type="match status" value="1"/>
</dbReference>
<accession>A0A2A2IB35</accession>
<dbReference type="AlphaFoldDB" id="A0A2A2IB35"/>
<dbReference type="Proteomes" id="UP000218887">
    <property type="component" value="Unassembled WGS sequence"/>
</dbReference>
<evidence type="ECO:0000259" key="1">
    <source>
        <dbReference type="Pfam" id="PF12867"/>
    </source>
</evidence>
<organism evidence="2 3">
    <name type="scientific">Virgibacillus profundi</name>
    <dbReference type="NCBI Taxonomy" id="2024555"/>
    <lineage>
        <taxon>Bacteria</taxon>
        <taxon>Bacillati</taxon>
        <taxon>Bacillota</taxon>
        <taxon>Bacilli</taxon>
        <taxon>Bacillales</taxon>
        <taxon>Bacillaceae</taxon>
        <taxon>Virgibacillus</taxon>
    </lineage>
</organism>
<dbReference type="OrthoDB" id="2389280at2"/>
<evidence type="ECO:0000313" key="2">
    <source>
        <dbReference type="EMBL" id="PAV28598.1"/>
    </source>
</evidence>
<evidence type="ECO:0000313" key="3">
    <source>
        <dbReference type="Proteomes" id="UP000218887"/>
    </source>
</evidence>
<proteinExistence type="predicted"/>
<gene>
    <name evidence="2" type="ORF">CIL05_14975</name>
</gene>
<dbReference type="Gene3D" id="1.20.120.450">
    <property type="entry name" value="dinb family like domain"/>
    <property type="match status" value="1"/>
</dbReference>
<name>A0A2A2IB35_9BACI</name>
<dbReference type="Pfam" id="PF12867">
    <property type="entry name" value="DinB_2"/>
    <property type="match status" value="1"/>
</dbReference>
<dbReference type="InterPro" id="IPR024775">
    <property type="entry name" value="DinB-like"/>
</dbReference>
<reference evidence="2 3" key="1">
    <citation type="submission" date="2017-08" db="EMBL/GenBank/DDBJ databases">
        <title>Virgibacillus indicus sp. nov. and Virgibacillus profoundi sp. nov, two moderately halophilic bacteria isolated from marine sediment by using the Microfluidic Streak Plate.</title>
        <authorList>
            <person name="Xu B."/>
            <person name="Hu B."/>
            <person name="Wang J."/>
            <person name="Zhu Y."/>
            <person name="Huang L."/>
            <person name="Du W."/>
            <person name="Huang Y."/>
        </authorList>
    </citation>
    <scope>NUCLEOTIDE SEQUENCE [LARGE SCALE GENOMIC DNA]</scope>
    <source>
        <strain evidence="2 3">IO3-P3-H5</strain>
    </source>
</reference>
<comment type="caution">
    <text evidence="2">The sequence shown here is derived from an EMBL/GenBank/DDBJ whole genome shotgun (WGS) entry which is preliminary data.</text>
</comment>
<dbReference type="InterPro" id="IPR034660">
    <property type="entry name" value="DinB/YfiT-like"/>
</dbReference>
<dbReference type="RefSeq" id="WP_095656366.1">
    <property type="nucleotide sequence ID" value="NZ_NPOA01000011.1"/>
</dbReference>
<protein>
    <recommendedName>
        <fullName evidence="1">DinB-like domain-containing protein</fullName>
    </recommendedName>
</protein>